<dbReference type="EMBL" id="UZAG01005439">
    <property type="protein sequence ID" value="VDO17769.1"/>
    <property type="molecule type" value="Genomic_DNA"/>
</dbReference>
<dbReference type="AlphaFoldDB" id="A0A0R3QHN4"/>
<evidence type="ECO:0000313" key="2">
    <source>
        <dbReference type="Proteomes" id="UP000280834"/>
    </source>
</evidence>
<evidence type="ECO:0000313" key="3">
    <source>
        <dbReference type="WBParaSite" id="BTMF_0000590201-mRNA-1"/>
    </source>
</evidence>
<keyword evidence="2" id="KW-1185">Reference proteome</keyword>
<organism evidence="3">
    <name type="scientific">Brugia timori</name>
    <dbReference type="NCBI Taxonomy" id="42155"/>
    <lineage>
        <taxon>Eukaryota</taxon>
        <taxon>Metazoa</taxon>
        <taxon>Ecdysozoa</taxon>
        <taxon>Nematoda</taxon>
        <taxon>Chromadorea</taxon>
        <taxon>Rhabditida</taxon>
        <taxon>Spirurina</taxon>
        <taxon>Spiruromorpha</taxon>
        <taxon>Filarioidea</taxon>
        <taxon>Onchocercidae</taxon>
        <taxon>Brugia</taxon>
    </lineage>
</organism>
<accession>A0A0R3QHN4</accession>
<reference evidence="1 2" key="2">
    <citation type="submission" date="2018-11" db="EMBL/GenBank/DDBJ databases">
        <authorList>
            <consortium name="Pathogen Informatics"/>
        </authorList>
    </citation>
    <scope>NUCLEOTIDE SEQUENCE [LARGE SCALE GENOMIC DNA]</scope>
</reference>
<reference evidence="3" key="1">
    <citation type="submission" date="2017-02" db="UniProtKB">
        <authorList>
            <consortium name="WormBaseParasite"/>
        </authorList>
    </citation>
    <scope>IDENTIFICATION</scope>
</reference>
<protein>
    <submittedName>
        <fullName evidence="3">Transducin/WD40 repeat-like superfamily protein</fullName>
    </submittedName>
</protein>
<evidence type="ECO:0000313" key="1">
    <source>
        <dbReference type="EMBL" id="VDO17769.1"/>
    </source>
</evidence>
<dbReference type="Proteomes" id="UP000280834">
    <property type="component" value="Unassembled WGS sequence"/>
</dbReference>
<sequence length="99" mass="10901">MALQKMVCMQDVPALPYQVPVEFSRDGAALTVARADSALSFYSVDTVTAHSGSQDHLNNDPKINPSGFHLYSYATKNTSIVDLHFTRRNLVLAVGAYRQ</sequence>
<proteinExistence type="predicted"/>
<name>A0A0R3QHN4_9BILA</name>
<dbReference type="WBParaSite" id="BTMF_0000590201-mRNA-1">
    <property type="protein sequence ID" value="BTMF_0000590201-mRNA-1"/>
    <property type="gene ID" value="BTMF_0000590201"/>
</dbReference>
<gene>
    <name evidence="1" type="ORF">BTMF_LOCUS5166</name>
</gene>
<dbReference type="STRING" id="42155.A0A0R3QHN4"/>